<reference evidence="1" key="3">
    <citation type="submission" date="2025-09" db="UniProtKB">
        <authorList>
            <consortium name="Ensembl"/>
        </authorList>
    </citation>
    <scope>IDENTIFICATION</scope>
    <source>
        <strain evidence="1">Hd-rR</strain>
    </source>
</reference>
<organism evidence="1 2">
    <name type="scientific">Oryzias latipes</name>
    <name type="common">Japanese rice fish</name>
    <name type="synonym">Japanese killifish</name>
    <dbReference type="NCBI Taxonomy" id="8090"/>
    <lineage>
        <taxon>Eukaryota</taxon>
        <taxon>Metazoa</taxon>
        <taxon>Chordata</taxon>
        <taxon>Craniata</taxon>
        <taxon>Vertebrata</taxon>
        <taxon>Euteleostomi</taxon>
        <taxon>Actinopterygii</taxon>
        <taxon>Neopterygii</taxon>
        <taxon>Teleostei</taxon>
        <taxon>Neoteleostei</taxon>
        <taxon>Acanthomorphata</taxon>
        <taxon>Ovalentaria</taxon>
        <taxon>Atherinomorphae</taxon>
        <taxon>Beloniformes</taxon>
        <taxon>Adrianichthyidae</taxon>
        <taxon>Oryziinae</taxon>
        <taxon>Oryzias</taxon>
    </lineage>
</organism>
<dbReference type="PANTHER" id="PTHR45913">
    <property type="entry name" value="EPM2A-INTERACTING PROTEIN 1"/>
    <property type="match status" value="1"/>
</dbReference>
<proteinExistence type="predicted"/>
<dbReference type="Ensembl" id="ENSORLT00000040762.1">
    <property type="protein sequence ID" value="ENSORLP00000041936.1"/>
    <property type="gene ID" value="ENSORLG00000022190.1"/>
</dbReference>
<reference evidence="1 2" key="1">
    <citation type="journal article" date="2007" name="Nature">
        <title>The medaka draft genome and insights into vertebrate genome evolution.</title>
        <authorList>
            <person name="Kasahara M."/>
            <person name="Naruse K."/>
            <person name="Sasaki S."/>
            <person name="Nakatani Y."/>
            <person name="Qu W."/>
            <person name="Ahsan B."/>
            <person name="Yamada T."/>
            <person name="Nagayasu Y."/>
            <person name="Doi K."/>
            <person name="Kasai Y."/>
            <person name="Jindo T."/>
            <person name="Kobayashi D."/>
            <person name="Shimada A."/>
            <person name="Toyoda A."/>
            <person name="Kuroki Y."/>
            <person name="Fujiyama A."/>
            <person name="Sasaki T."/>
            <person name="Shimizu A."/>
            <person name="Asakawa S."/>
            <person name="Shimizu N."/>
            <person name="Hashimoto S."/>
            <person name="Yang J."/>
            <person name="Lee Y."/>
            <person name="Matsushima K."/>
            <person name="Sugano S."/>
            <person name="Sakaizumi M."/>
            <person name="Narita T."/>
            <person name="Ohishi K."/>
            <person name="Haga S."/>
            <person name="Ohta F."/>
            <person name="Nomoto H."/>
            <person name="Nogata K."/>
            <person name="Morishita T."/>
            <person name="Endo T."/>
            <person name="Shin-I T."/>
            <person name="Takeda H."/>
            <person name="Morishita S."/>
            <person name="Kohara Y."/>
        </authorList>
    </citation>
    <scope>NUCLEOTIDE SEQUENCE [LARGE SCALE GENOMIC DNA]</scope>
    <source>
        <strain evidence="1 2">Hd-rR</strain>
    </source>
</reference>
<dbReference type="GeneTree" id="ENSGT00940000160436"/>
<dbReference type="Bgee" id="ENSORLG00000022190">
    <property type="expression patterns" value="Expressed in blastula and 2 other cell types or tissues"/>
</dbReference>
<dbReference type="Proteomes" id="UP000001038">
    <property type="component" value="Chromosome 1"/>
</dbReference>
<reference evidence="1" key="2">
    <citation type="submission" date="2025-08" db="UniProtKB">
        <authorList>
            <consortium name="Ensembl"/>
        </authorList>
    </citation>
    <scope>IDENTIFICATION</scope>
    <source>
        <strain evidence="1">Hd-rR</strain>
    </source>
</reference>
<keyword evidence="2" id="KW-1185">Reference proteome</keyword>
<protein>
    <submittedName>
        <fullName evidence="1">Uncharacterized protein</fullName>
    </submittedName>
</protein>
<evidence type="ECO:0000313" key="2">
    <source>
        <dbReference type="Proteomes" id="UP000001038"/>
    </source>
</evidence>
<accession>A0A3B3IDX0</accession>
<evidence type="ECO:0000313" key="1">
    <source>
        <dbReference type="Ensembl" id="ENSORLP00000041936.1"/>
    </source>
</evidence>
<dbReference type="SUPFAM" id="SSF53098">
    <property type="entry name" value="Ribonuclease H-like"/>
    <property type="match status" value="1"/>
</dbReference>
<sequence>MIGFICAFQDTQSAYIVSIIHSHLVMFAPTAPLTVTGTFTHQWSHAGGKEGEVSYGQVKKKTKQEATKSRKYNEDYVLMGFTSASSDPPQALCFFCGEKLANASMKPAHLQRHLTTKHRCHVGKAPEFFRRKLSEFKSSQATMRKVSTTSAKALEASYAVSLLVAKAKKPFTIAEDLLLPAVVVLAETMLDKKSADTFKTVPLSNDTVCRRIDTMGPDIIEQVVGKLGDSFSLQLDESTDVSGHAQLVAFVRYIDTDDICEHILFCKEMEGRTTGEDIFNVVNMFFTRNAISWKSCSSVCTETAASMTGSAKGLIARIKKENPNIKWTHCVIHREALASKKMSPALHDVLNHSIKVINFIRSRPLNARLFRSLCENTGAEHTELLLHTEVRWLSRGRVLSRLFELRAEVHTFLTEHGSPHATMFENTDWLAKLCYLADIFRKLNELNMSLQGKDTSILNLYDKVGGFLKKAEMWKRACDQEDFTCFPQLDVFLSNEDVATAPVKLVIVGHLAANLISGFHSYFPDMDEKSVQLDWVRNPFLLSEANRSKLPVTHQEKLMEVSSDRGLQMKFGASTLTQFWLCVRQEHPELGQKALEQLLPFASTYLCEASFSAMMLIKTKQRNRLCLEKSLITAVASLPPRMTKILSEVQAHICH</sequence>
<dbReference type="PANTHER" id="PTHR45913:SF19">
    <property type="entry name" value="LOW QUALITY PROTEIN: ZINC FINGER BED DOMAIN-CONTAINING PROTEIN 5-LIKE"/>
    <property type="match status" value="1"/>
</dbReference>
<dbReference type="InParanoid" id="A0A3B3IDX0"/>
<dbReference type="AlphaFoldDB" id="A0A3B3IDX0"/>
<name>A0A3B3IDX0_ORYLA</name>
<dbReference type="STRING" id="8090.ENSORLP00000041936"/>
<dbReference type="InterPro" id="IPR012337">
    <property type="entry name" value="RNaseH-like_sf"/>
</dbReference>